<evidence type="ECO:0000313" key="4">
    <source>
        <dbReference type="Proteomes" id="UP001558652"/>
    </source>
</evidence>
<gene>
    <name evidence="3" type="ORF">AAG570_003075</name>
</gene>
<dbReference type="AlphaFoldDB" id="A0ABD0Y5Q3"/>
<proteinExistence type="predicted"/>
<organism evidence="3 4">
    <name type="scientific">Ranatra chinensis</name>
    <dbReference type="NCBI Taxonomy" id="642074"/>
    <lineage>
        <taxon>Eukaryota</taxon>
        <taxon>Metazoa</taxon>
        <taxon>Ecdysozoa</taxon>
        <taxon>Arthropoda</taxon>
        <taxon>Hexapoda</taxon>
        <taxon>Insecta</taxon>
        <taxon>Pterygota</taxon>
        <taxon>Neoptera</taxon>
        <taxon>Paraneoptera</taxon>
        <taxon>Hemiptera</taxon>
        <taxon>Heteroptera</taxon>
        <taxon>Panheteroptera</taxon>
        <taxon>Nepomorpha</taxon>
        <taxon>Nepidae</taxon>
        <taxon>Ranatrinae</taxon>
        <taxon>Ranatra</taxon>
    </lineage>
</organism>
<protein>
    <recommendedName>
        <fullName evidence="2">Peptidase S1 domain-containing protein</fullName>
    </recommendedName>
</protein>
<sequence length="231" mass="25694">MATSRNLSGPTYSEQGTTDHNVPYTHVPLTVHEVHVPYWAGLPPAYPVDLQHQIQPSFIVIHQLLPMIKSITIVVFEKDEEDYWCLGMHLGRHGACQPLTNCTLGSTHLCLVHRSDVRGECCAADGSDPREERAPQAPVPLPPVPPAIVSIAVNDVEEETENVEMYSRLGDPYVCGYNGKKATRIHGGQEAGVRDWPWMAVLLRSDDFFNYCGGVLLTRRHILTAAHCVHR</sequence>
<feature type="domain" description="Peptidase S1" evidence="2">
    <location>
        <begin position="185"/>
        <end position="230"/>
    </location>
</feature>
<dbReference type="Gene3D" id="2.40.10.10">
    <property type="entry name" value="Trypsin-like serine proteases"/>
    <property type="match status" value="1"/>
</dbReference>
<keyword evidence="1" id="KW-1015">Disulfide bond</keyword>
<dbReference type="InterPro" id="IPR001254">
    <property type="entry name" value="Trypsin_dom"/>
</dbReference>
<accession>A0ABD0Y5Q3</accession>
<name>A0ABD0Y5Q3_9HEMI</name>
<evidence type="ECO:0000313" key="3">
    <source>
        <dbReference type="EMBL" id="KAL1122748.1"/>
    </source>
</evidence>
<dbReference type="SUPFAM" id="SSF50494">
    <property type="entry name" value="Trypsin-like serine proteases"/>
    <property type="match status" value="1"/>
</dbReference>
<evidence type="ECO:0000259" key="2">
    <source>
        <dbReference type="Pfam" id="PF00089"/>
    </source>
</evidence>
<keyword evidence="4" id="KW-1185">Reference proteome</keyword>
<dbReference type="InterPro" id="IPR009003">
    <property type="entry name" value="Peptidase_S1_PA"/>
</dbReference>
<dbReference type="PANTHER" id="PTHR24252">
    <property type="entry name" value="ACROSIN-RELATED"/>
    <property type="match status" value="1"/>
</dbReference>
<dbReference type="PANTHER" id="PTHR24252:SF7">
    <property type="entry name" value="HYALIN"/>
    <property type="match status" value="1"/>
</dbReference>
<dbReference type="Pfam" id="PF00089">
    <property type="entry name" value="Trypsin"/>
    <property type="match status" value="1"/>
</dbReference>
<reference evidence="3 4" key="1">
    <citation type="submission" date="2024-07" db="EMBL/GenBank/DDBJ databases">
        <title>Chromosome-level genome assembly of the water stick insect Ranatra chinensis (Heteroptera: Nepidae).</title>
        <authorList>
            <person name="Liu X."/>
        </authorList>
    </citation>
    <scope>NUCLEOTIDE SEQUENCE [LARGE SCALE GENOMIC DNA]</scope>
    <source>
        <strain evidence="3">Cailab_2021Rc</strain>
        <tissue evidence="3">Muscle</tissue>
    </source>
</reference>
<dbReference type="InterPro" id="IPR043504">
    <property type="entry name" value="Peptidase_S1_PA_chymotrypsin"/>
</dbReference>
<dbReference type="PROSITE" id="PS00134">
    <property type="entry name" value="TRYPSIN_HIS"/>
    <property type="match status" value="1"/>
</dbReference>
<dbReference type="Proteomes" id="UP001558652">
    <property type="component" value="Unassembled WGS sequence"/>
</dbReference>
<dbReference type="EMBL" id="JBFDAA010000013">
    <property type="protein sequence ID" value="KAL1122748.1"/>
    <property type="molecule type" value="Genomic_DNA"/>
</dbReference>
<dbReference type="InterPro" id="IPR018114">
    <property type="entry name" value="TRYPSIN_HIS"/>
</dbReference>
<evidence type="ECO:0000256" key="1">
    <source>
        <dbReference type="ARBA" id="ARBA00023157"/>
    </source>
</evidence>
<comment type="caution">
    <text evidence="3">The sequence shown here is derived from an EMBL/GenBank/DDBJ whole genome shotgun (WGS) entry which is preliminary data.</text>
</comment>